<reference evidence="6" key="1">
    <citation type="submission" date="2019-03" db="EMBL/GenBank/DDBJ databases">
        <authorList>
            <consortium name="Pathogen Informatics"/>
        </authorList>
    </citation>
    <scope>NUCLEOTIDE SEQUENCE</scope>
    <source>
        <strain evidence="6">5012STDY7626466</strain>
    </source>
</reference>
<keyword evidence="3" id="KW-0238">DNA-binding</keyword>
<evidence type="ECO:0000256" key="4">
    <source>
        <dbReference type="ARBA" id="ARBA00023163"/>
    </source>
</evidence>
<protein>
    <submittedName>
        <fullName evidence="6">LysR family transcriptional regulator</fullName>
    </submittedName>
</protein>
<dbReference type="PANTHER" id="PTHR30537:SF5">
    <property type="entry name" value="HTH-TYPE TRANSCRIPTIONAL ACTIVATOR TTDR-RELATED"/>
    <property type="match status" value="1"/>
</dbReference>
<dbReference type="InterPro" id="IPR036388">
    <property type="entry name" value="WH-like_DNA-bd_sf"/>
</dbReference>
<dbReference type="Gene3D" id="1.10.10.10">
    <property type="entry name" value="Winged helix-like DNA-binding domain superfamily/Winged helix DNA-binding domain"/>
    <property type="match status" value="1"/>
</dbReference>
<dbReference type="CDD" id="cd08422">
    <property type="entry name" value="PBP2_CrgA_like"/>
    <property type="match status" value="1"/>
</dbReference>
<feature type="domain" description="HTH lysR-type" evidence="5">
    <location>
        <begin position="1"/>
        <end position="59"/>
    </location>
</feature>
<accession>A0A486D153</accession>
<evidence type="ECO:0000256" key="2">
    <source>
        <dbReference type="ARBA" id="ARBA00023015"/>
    </source>
</evidence>
<gene>
    <name evidence="6" type="primary">dmlR_11</name>
    <name evidence="6" type="ORF">SAMEA4873656_00759</name>
</gene>
<evidence type="ECO:0000256" key="3">
    <source>
        <dbReference type="ARBA" id="ARBA00023125"/>
    </source>
</evidence>
<dbReference type="GO" id="GO:0003677">
    <property type="term" value="F:DNA binding"/>
    <property type="evidence" value="ECO:0007669"/>
    <property type="project" value="UniProtKB-KW"/>
</dbReference>
<organism evidence="6">
    <name type="scientific">Klebsiella pneumoniae</name>
    <dbReference type="NCBI Taxonomy" id="573"/>
    <lineage>
        <taxon>Bacteria</taxon>
        <taxon>Pseudomonadati</taxon>
        <taxon>Pseudomonadota</taxon>
        <taxon>Gammaproteobacteria</taxon>
        <taxon>Enterobacterales</taxon>
        <taxon>Enterobacteriaceae</taxon>
        <taxon>Klebsiella/Raoultella group</taxon>
        <taxon>Klebsiella</taxon>
        <taxon>Klebsiella pneumoniae complex</taxon>
    </lineage>
</organism>
<dbReference type="PANTHER" id="PTHR30537">
    <property type="entry name" value="HTH-TYPE TRANSCRIPTIONAL REGULATOR"/>
    <property type="match status" value="1"/>
</dbReference>
<dbReference type="Pfam" id="PF03466">
    <property type="entry name" value="LysR_substrate"/>
    <property type="match status" value="1"/>
</dbReference>
<dbReference type="AlphaFoldDB" id="A0A486D153"/>
<dbReference type="InterPro" id="IPR036390">
    <property type="entry name" value="WH_DNA-bd_sf"/>
</dbReference>
<dbReference type="InterPro" id="IPR058163">
    <property type="entry name" value="LysR-type_TF_proteobact-type"/>
</dbReference>
<dbReference type="SUPFAM" id="SSF53850">
    <property type="entry name" value="Periplasmic binding protein-like II"/>
    <property type="match status" value="1"/>
</dbReference>
<dbReference type="InterPro" id="IPR005119">
    <property type="entry name" value="LysR_subst-bd"/>
</dbReference>
<evidence type="ECO:0000256" key="1">
    <source>
        <dbReference type="ARBA" id="ARBA00009437"/>
    </source>
</evidence>
<evidence type="ECO:0000259" key="5">
    <source>
        <dbReference type="PROSITE" id="PS50931"/>
    </source>
</evidence>
<dbReference type="Pfam" id="PF00126">
    <property type="entry name" value="HTH_1"/>
    <property type="match status" value="1"/>
</dbReference>
<dbReference type="EMBL" id="CAAHCZ010000001">
    <property type="protein sequence ID" value="VGL88017.1"/>
    <property type="molecule type" value="Genomic_DNA"/>
</dbReference>
<comment type="similarity">
    <text evidence="1">Belongs to the LysR transcriptional regulatory family.</text>
</comment>
<dbReference type="PROSITE" id="PS50931">
    <property type="entry name" value="HTH_LYSR"/>
    <property type="match status" value="1"/>
</dbReference>
<dbReference type="GO" id="GO:0003700">
    <property type="term" value="F:DNA-binding transcription factor activity"/>
    <property type="evidence" value="ECO:0007669"/>
    <property type="project" value="InterPro"/>
</dbReference>
<dbReference type="SUPFAM" id="SSF46785">
    <property type="entry name" value="Winged helix' DNA-binding domain"/>
    <property type="match status" value="1"/>
</dbReference>
<keyword evidence="4" id="KW-0804">Transcription</keyword>
<keyword evidence="2" id="KW-0805">Transcription regulation</keyword>
<dbReference type="Gene3D" id="3.40.190.290">
    <property type="match status" value="1"/>
</dbReference>
<dbReference type="InterPro" id="IPR000847">
    <property type="entry name" value="LysR_HTH_N"/>
</dbReference>
<sequence length="311" mass="35063">MGKLEDMALLVAVAEAGGLSAAGRRLSLSPATMTARLKAMEERYQTRLFHRSTRAITLTNAGEDFYHAARRVLEEARHAESLLTQKERVLSGDIRLSAPSDFGRQYLSPAIVDFTRRHPEVTFSVYLGERVEDLVANRLDMSIRVGNLPDSSLAIRHIRPNHRVLVASTDYLAARGMPASPEALHHHRCLALERHGVVMNEWRFEEAGKEQVIRVTPAMVCDDGALLRQWALSGAGIAGKSWWDVKRDVEEGRLQVLFADRFTGFSRLDRKEVGLQFVFPQRKLQPPQVSAFMAFFIDWLEESSPSSARRK</sequence>
<proteinExistence type="inferred from homology"/>
<name>A0A486D153_KLEPN</name>
<dbReference type="FunFam" id="1.10.10.10:FF:000001">
    <property type="entry name" value="LysR family transcriptional regulator"/>
    <property type="match status" value="1"/>
</dbReference>
<evidence type="ECO:0000313" key="6">
    <source>
        <dbReference type="EMBL" id="VGL88017.1"/>
    </source>
</evidence>